<evidence type="ECO:0000313" key="2">
    <source>
        <dbReference type="Proteomes" id="UP001390339"/>
    </source>
</evidence>
<gene>
    <name evidence="1" type="ORF">PGQ11_013629</name>
</gene>
<sequence length="363" mass="40954">MANVQLLAAFGQADWFRAAFNWDRDQIFQWMERASLGEVGGDSTKKELIQRYLKTTLSKIRDLSLPNGRRYQDPNALPDSHFLRTFNTAWDPTKDPVNYQTLSKFHLQESRNEFRRGARNRGIQVPYWNPHDLLGYFLSLLGPAPRAATKSNFFLPLTAVYARWCAKIAGRAPPAFGYPPDPNPGAGNWPFMYQCTWRDDPSNHDTDEESKKWFFLGASLGGDAWTPQQVGQFKTTVGQHRFQLLLTCAQTKLVNANAFEKRQSPEQLLGGGNQTAFGSCAEGYPFVEMMSGDRNKNRTLYGLALAREFMADPNLNAYDGRRNGVVWGNLKGPCRNCSKLIQKANGLVQNFAIDLGIQEAPEN</sequence>
<proteinExistence type="predicted"/>
<reference evidence="1 2" key="1">
    <citation type="journal article" date="2024" name="IMA Fungus">
        <title>Apiospora arundinis, a panoply of carbohydrate-active enzymes and secondary metabolites.</title>
        <authorList>
            <person name="Sorensen T."/>
            <person name="Petersen C."/>
            <person name="Muurmann A.T."/>
            <person name="Christiansen J.V."/>
            <person name="Brundto M.L."/>
            <person name="Overgaard C.K."/>
            <person name="Boysen A.T."/>
            <person name="Wollenberg R.D."/>
            <person name="Larsen T.O."/>
            <person name="Sorensen J.L."/>
            <person name="Nielsen K.L."/>
            <person name="Sondergaard T.E."/>
        </authorList>
    </citation>
    <scope>NUCLEOTIDE SEQUENCE [LARGE SCALE GENOMIC DNA]</scope>
    <source>
        <strain evidence="1 2">AAU 773</strain>
    </source>
</reference>
<accession>A0ABR2HPY4</accession>
<comment type="caution">
    <text evidence="1">The sequence shown here is derived from an EMBL/GenBank/DDBJ whole genome shotgun (WGS) entry which is preliminary data.</text>
</comment>
<keyword evidence="2" id="KW-1185">Reference proteome</keyword>
<dbReference type="Proteomes" id="UP001390339">
    <property type="component" value="Unassembled WGS sequence"/>
</dbReference>
<evidence type="ECO:0000313" key="1">
    <source>
        <dbReference type="EMBL" id="KAK8851150.1"/>
    </source>
</evidence>
<protein>
    <submittedName>
        <fullName evidence="1">Uncharacterized protein</fullName>
    </submittedName>
</protein>
<organism evidence="1 2">
    <name type="scientific">Apiospora arundinis</name>
    <dbReference type="NCBI Taxonomy" id="335852"/>
    <lineage>
        <taxon>Eukaryota</taxon>
        <taxon>Fungi</taxon>
        <taxon>Dikarya</taxon>
        <taxon>Ascomycota</taxon>
        <taxon>Pezizomycotina</taxon>
        <taxon>Sordariomycetes</taxon>
        <taxon>Xylariomycetidae</taxon>
        <taxon>Amphisphaeriales</taxon>
        <taxon>Apiosporaceae</taxon>
        <taxon>Apiospora</taxon>
    </lineage>
</organism>
<name>A0ABR2HPY4_9PEZI</name>
<dbReference type="EMBL" id="JAPCWZ010000009">
    <property type="protein sequence ID" value="KAK8851150.1"/>
    <property type="molecule type" value="Genomic_DNA"/>
</dbReference>